<dbReference type="RefSeq" id="WP_104661061.1">
    <property type="nucleotide sequence ID" value="NZ_PTWL01000069.1"/>
</dbReference>
<evidence type="ECO:0000313" key="1">
    <source>
        <dbReference type="EMBL" id="KAA9204719.1"/>
    </source>
</evidence>
<dbReference type="EMBL" id="VYUT01000015">
    <property type="protein sequence ID" value="KAA9204719.1"/>
    <property type="molecule type" value="Genomic_DNA"/>
</dbReference>
<dbReference type="Proteomes" id="UP000326078">
    <property type="component" value="Unassembled WGS sequence"/>
</dbReference>
<protein>
    <submittedName>
        <fullName evidence="1">Uncharacterized protein</fullName>
    </submittedName>
</protein>
<reference evidence="1 2" key="1">
    <citation type="submission" date="2019-09" db="EMBL/GenBank/DDBJ databases">
        <title>Vancomyinc resistant enterococci isolated from farm animals in Switzerland.</title>
        <authorList>
            <person name="Stevens M.J.A."/>
            <person name="Stephan R."/>
            <person name="Morach M."/>
            <person name="Nuesch-Inderbinen M."/>
        </authorList>
    </citation>
    <scope>NUCLEOTIDE SEQUENCE [LARGE SCALE GENOMIC DNA]</scope>
    <source>
        <strain evidence="1 2">GH27</strain>
    </source>
</reference>
<sequence length="82" mass="9609">MKINEIKHKISNSSVISKSNGYQAGYIAMRDFAMKLLNQLDESQKPVVPQYMVEWIEKLRKQMVPYHFESGTRFVVLIGRDF</sequence>
<organism evidence="1 2">
    <name type="scientific">Enterococcus durans</name>
    <dbReference type="NCBI Taxonomy" id="53345"/>
    <lineage>
        <taxon>Bacteria</taxon>
        <taxon>Bacillati</taxon>
        <taxon>Bacillota</taxon>
        <taxon>Bacilli</taxon>
        <taxon>Lactobacillales</taxon>
        <taxon>Enterococcaceae</taxon>
        <taxon>Enterococcus</taxon>
    </lineage>
</organism>
<proteinExistence type="predicted"/>
<dbReference type="AlphaFoldDB" id="A0A5N0YUR4"/>
<comment type="caution">
    <text evidence="1">The sequence shown here is derived from an EMBL/GenBank/DDBJ whole genome shotgun (WGS) entry which is preliminary data.</text>
</comment>
<name>A0A5N0YUR4_9ENTE</name>
<evidence type="ECO:0000313" key="2">
    <source>
        <dbReference type="Proteomes" id="UP000326078"/>
    </source>
</evidence>
<gene>
    <name evidence="1" type="ORF">F6X95_10765</name>
</gene>
<accession>A0A5N0YUR4</accession>